<evidence type="ECO:0000313" key="1">
    <source>
        <dbReference type="EMBL" id="AXC11421.1"/>
    </source>
</evidence>
<evidence type="ECO:0008006" key="3">
    <source>
        <dbReference type="Google" id="ProtNLM"/>
    </source>
</evidence>
<dbReference type="InterPro" id="IPR019206">
    <property type="entry name" value="DUF2085_TM"/>
</dbReference>
<dbReference type="Pfam" id="PF09858">
    <property type="entry name" value="DUF2085"/>
    <property type="match status" value="1"/>
</dbReference>
<evidence type="ECO:0000313" key="2">
    <source>
        <dbReference type="Proteomes" id="UP000253606"/>
    </source>
</evidence>
<dbReference type="Proteomes" id="UP000253606">
    <property type="component" value="Chromosome"/>
</dbReference>
<reference evidence="1 2" key="1">
    <citation type="journal article" date="2018" name="Front. Microbiol.">
        <title>Hydrolytic Capabilities as a Key to Environmental Success: Chitinolytic and Cellulolytic Acidobacteria From Acidic Sub-arctic Soils and Boreal Peatlands.</title>
        <authorList>
            <person name="Belova S.E."/>
            <person name="Ravin N.V."/>
            <person name="Pankratov T.A."/>
            <person name="Rakitin A.L."/>
            <person name="Ivanova A.A."/>
            <person name="Beletsky A.V."/>
            <person name="Mardanov A.V."/>
            <person name="Sinninghe Damste J.S."/>
            <person name="Dedysh S.N."/>
        </authorList>
    </citation>
    <scope>NUCLEOTIDE SEQUENCE [LARGE SCALE GENOMIC DNA]</scope>
    <source>
        <strain evidence="1 2">SBC82</strain>
    </source>
</reference>
<accession>A0A2Z5FX50</accession>
<keyword evidence="2" id="KW-1185">Reference proteome</keyword>
<organism evidence="1 2">
    <name type="scientific">Acidisarcina polymorpha</name>
    <dbReference type="NCBI Taxonomy" id="2211140"/>
    <lineage>
        <taxon>Bacteria</taxon>
        <taxon>Pseudomonadati</taxon>
        <taxon>Acidobacteriota</taxon>
        <taxon>Terriglobia</taxon>
        <taxon>Terriglobales</taxon>
        <taxon>Acidobacteriaceae</taxon>
        <taxon>Acidisarcina</taxon>
    </lineage>
</organism>
<proteinExistence type="predicted"/>
<dbReference type="EMBL" id="CP030840">
    <property type="protein sequence ID" value="AXC11421.1"/>
    <property type="molecule type" value="Genomic_DNA"/>
</dbReference>
<dbReference type="AlphaFoldDB" id="A0A2Z5FX50"/>
<protein>
    <recommendedName>
        <fullName evidence="3">DUF2085 domain-containing protein</fullName>
    </recommendedName>
</protein>
<gene>
    <name evidence="1" type="ORF">ACPOL_2091</name>
</gene>
<dbReference type="KEGG" id="abas:ACPOL_2091"/>
<sequence length="143" mass="14912">MSARWVIFFAASALVALAIAAAWPWAGGTGVLRLAIFAFFSKLCHQHADRSFSFFGARMAVCVRCLGIYSGTAVGSLLRLKYGVAIRALAWGLAANCADVAAESLGLHGNLPLPRLLIGAGFGVAVGAMLSAERDAERSTVLA</sequence>
<name>A0A2Z5FX50_9BACT</name>
<dbReference type="RefSeq" id="WP_161557277.1">
    <property type="nucleotide sequence ID" value="NZ_CP030840.1"/>
</dbReference>